<dbReference type="GeneID" id="78289476"/>
<organism evidence="4 5">
    <name type="scientific">Thomasclavelia cocleata</name>
    <dbReference type="NCBI Taxonomy" id="69824"/>
    <lineage>
        <taxon>Bacteria</taxon>
        <taxon>Bacillati</taxon>
        <taxon>Bacillota</taxon>
        <taxon>Erysipelotrichia</taxon>
        <taxon>Erysipelotrichales</taxon>
        <taxon>Coprobacillaceae</taxon>
        <taxon>Thomasclavelia</taxon>
    </lineage>
</organism>
<dbReference type="InterPro" id="IPR009061">
    <property type="entry name" value="DNA-bd_dom_put_sf"/>
</dbReference>
<dbReference type="SMART" id="SM00422">
    <property type="entry name" value="HTH_MERR"/>
    <property type="match status" value="1"/>
</dbReference>
<dbReference type="Proteomes" id="UP000198558">
    <property type="component" value="Unassembled WGS sequence"/>
</dbReference>
<dbReference type="GO" id="GO:0003677">
    <property type="term" value="F:DNA binding"/>
    <property type="evidence" value="ECO:0007669"/>
    <property type="project" value="UniProtKB-KW"/>
</dbReference>
<reference evidence="5" key="1">
    <citation type="submission" date="2016-10" db="EMBL/GenBank/DDBJ databases">
        <authorList>
            <person name="Varghese N."/>
            <person name="Submissions S."/>
        </authorList>
    </citation>
    <scope>NUCLEOTIDE SEQUENCE [LARGE SCALE GENOMIC DNA]</scope>
    <source>
        <strain evidence="5">DSM 1551</strain>
    </source>
</reference>
<dbReference type="Gene3D" id="1.10.1660.10">
    <property type="match status" value="1"/>
</dbReference>
<dbReference type="RefSeq" id="WP_092356604.1">
    <property type="nucleotide sequence ID" value="NZ_FOIN01000052.1"/>
</dbReference>
<evidence type="ECO:0000256" key="2">
    <source>
        <dbReference type="SAM" id="Coils"/>
    </source>
</evidence>
<dbReference type="InterPro" id="IPR011256">
    <property type="entry name" value="Reg_factor_effector_dom_sf"/>
</dbReference>
<dbReference type="Pfam" id="PF13411">
    <property type="entry name" value="MerR_1"/>
    <property type="match status" value="1"/>
</dbReference>
<protein>
    <submittedName>
        <fullName evidence="4">DNA-binding transcriptional regulator, MerR family</fullName>
    </submittedName>
</protein>
<dbReference type="PROSITE" id="PS50937">
    <property type="entry name" value="HTH_MERR_2"/>
    <property type="match status" value="1"/>
</dbReference>
<dbReference type="EMBL" id="FOIN01000052">
    <property type="protein sequence ID" value="SET84023.1"/>
    <property type="molecule type" value="Genomic_DNA"/>
</dbReference>
<feature type="coiled-coil region" evidence="2">
    <location>
        <begin position="77"/>
        <end position="111"/>
    </location>
</feature>
<evidence type="ECO:0000256" key="1">
    <source>
        <dbReference type="ARBA" id="ARBA00023125"/>
    </source>
</evidence>
<evidence type="ECO:0000313" key="5">
    <source>
        <dbReference type="Proteomes" id="UP000198558"/>
    </source>
</evidence>
<dbReference type="SUPFAM" id="SSF46955">
    <property type="entry name" value="Putative DNA-binding domain"/>
    <property type="match status" value="1"/>
</dbReference>
<proteinExistence type="predicted"/>
<dbReference type="SMART" id="SM00871">
    <property type="entry name" value="AraC_E_bind"/>
    <property type="match status" value="1"/>
</dbReference>
<dbReference type="PANTHER" id="PTHR30204">
    <property type="entry name" value="REDOX-CYCLING DRUG-SENSING TRANSCRIPTIONAL ACTIVATOR SOXR"/>
    <property type="match status" value="1"/>
</dbReference>
<dbReference type="CDD" id="cd01107">
    <property type="entry name" value="HTH_BmrR"/>
    <property type="match status" value="1"/>
</dbReference>
<dbReference type="InterPro" id="IPR047057">
    <property type="entry name" value="MerR_fam"/>
</dbReference>
<dbReference type="Gene3D" id="3.20.80.10">
    <property type="entry name" value="Regulatory factor, effector binding domain"/>
    <property type="match status" value="1"/>
</dbReference>
<feature type="domain" description="HTH merR-type" evidence="3">
    <location>
        <begin position="1"/>
        <end position="71"/>
    </location>
</feature>
<accession>A0A1I0HJ98</accession>
<dbReference type="PROSITE" id="PS00552">
    <property type="entry name" value="HTH_MERR_1"/>
    <property type="match status" value="1"/>
</dbReference>
<keyword evidence="1 4" id="KW-0238">DNA-binding</keyword>
<dbReference type="OrthoDB" id="9773308at2"/>
<keyword evidence="5" id="KW-1185">Reference proteome</keyword>
<name>A0A1I0HJ98_9FIRM</name>
<keyword evidence="2" id="KW-0175">Coiled coil</keyword>
<dbReference type="PANTHER" id="PTHR30204:SF97">
    <property type="entry name" value="MERR FAMILY REGULATORY PROTEIN"/>
    <property type="match status" value="1"/>
</dbReference>
<dbReference type="SUPFAM" id="SSF55136">
    <property type="entry name" value="Probable bacterial effector-binding domain"/>
    <property type="match status" value="1"/>
</dbReference>
<sequence length="271" mass="31724">MFKIGEFSKLTQVSTRMLRYYDEMGLLKPAKIDSLTGYRMYSAEQISTLNRIIYLRDSGFNVAEIALALDCSNDTIIEQLDKKSIEIMDNIQKEQEKLKKIEIAKKELLHGKSELYFNITIKEIPSYCVLSLRKEIPNYYYEGELWKELSAFAKENKINISDETFSIYHNEEYKEKDVDVELCTIVNKIGKATGDFKFRFTEPVSMMACTMVYGDFSNISYAYRSFAKWLQENSQYKMKGSSRQIVHRGPWNEKNPENYLTEIQIPLENLL</sequence>
<gene>
    <name evidence="4" type="ORF">SAMN04489758_1523</name>
</gene>
<dbReference type="Pfam" id="PF06445">
    <property type="entry name" value="GyrI-like"/>
    <property type="match status" value="1"/>
</dbReference>
<evidence type="ECO:0000313" key="4">
    <source>
        <dbReference type="EMBL" id="SET84023.1"/>
    </source>
</evidence>
<dbReference type="GO" id="GO:0003700">
    <property type="term" value="F:DNA-binding transcription factor activity"/>
    <property type="evidence" value="ECO:0007669"/>
    <property type="project" value="InterPro"/>
</dbReference>
<dbReference type="AlphaFoldDB" id="A0A1I0HJ98"/>
<dbReference type="InterPro" id="IPR029442">
    <property type="entry name" value="GyrI-like"/>
</dbReference>
<evidence type="ECO:0000259" key="3">
    <source>
        <dbReference type="PROSITE" id="PS50937"/>
    </source>
</evidence>
<dbReference type="InterPro" id="IPR010499">
    <property type="entry name" value="AraC_E-bd"/>
</dbReference>
<dbReference type="InterPro" id="IPR000551">
    <property type="entry name" value="MerR-type_HTH_dom"/>
</dbReference>